<dbReference type="InterPro" id="IPR056271">
    <property type="entry name" value="CDGP_dom"/>
</dbReference>
<gene>
    <name evidence="3" type="ORF">H7J73_08645</name>
</gene>
<evidence type="ECO:0000313" key="3">
    <source>
        <dbReference type="EMBL" id="MCV7226099.1"/>
    </source>
</evidence>
<evidence type="ECO:0000256" key="1">
    <source>
        <dbReference type="SAM" id="Phobius"/>
    </source>
</evidence>
<sequence>MRPRRARTIARTLIVVGTVILVMALGVLWATEAKADPPGMKCVDQFWLIPFQSNRRTICDGPIQPDGSWNRIREFYSPAYRVPVRTSCYGTYSFSCTTTGGYVQPMTSQGIEPYVVTPETVLADEPGHLA</sequence>
<dbReference type="Proteomes" id="UP001526201">
    <property type="component" value="Unassembled WGS sequence"/>
</dbReference>
<feature type="transmembrane region" description="Helical" evidence="1">
    <location>
        <begin position="12"/>
        <end position="31"/>
    </location>
</feature>
<dbReference type="Pfam" id="PF24238">
    <property type="entry name" value="CDGP"/>
    <property type="match status" value="1"/>
</dbReference>
<evidence type="ECO:0000259" key="2">
    <source>
        <dbReference type="Pfam" id="PF24238"/>
    </source>
</evidence>
<organism evidence="3 4">
    <name type="scientific">Mycolicibacterium komossense</name>
    <dbReference type="NCBI Taxonomy" id="1779"/>
    <lineage>
        <taxon>Bacteria</taxon>
        <taxon>Bacillati</taxon>
        <taxon>Actinomycetota</taxon>
        <taxon>Actinomycetes</taxon>
        <taxon>Mycobacteriales</taxon>
        <taxon>Mycobacteriaceae</taxon>
        <taxon>Mycolicibacterium</taxon>
    </lineage>
</organism>
<reference evidence="3 4" key="1">
    <citation type="journal article" date="2022" name="BMC Genomics">
        <title>Comparative genome analysis of mycobacteria focusing on tRNA and non-coding RNA.</title>
        <authorList>
            <person name="Behra P.R.K."/>
            <person name="Pettersson B.M.F."/>
            <person name="Ramesh M."/>
            <person name="Das S."/>
            <person name="Dasgupta S."/>
            <person name="Kirsebom L.A."/>
        </authorList>
    </citation>
    <scope>NUCLEOTIDE SEQUENCE [LARGE SCALE GENOMIC DNA]</scope>
    <source>
        <strain evidence="3 4">DSM 44078</strain>
    </source>
</reference>
<protein>
    <recommendedName>
        <fullName evidence="2">CDGP domain-containing protein</fullName>
    </recommendedName>
</protein>
<name>A0ABT3C9E5_9MYCO</name>
<dbReference type="EMBL" id="JACKTY010000020">
    <property type="protein sequence ID" value="MCV7226099.1"/>
    <property type="molecule type" value="Genomic_DNA"/>
</dbReference>
<keyword evidence="1" id="KW-0472">Membrane</keyword>
<keyword evidence="1" id="KW-0812">Transmembrane</keyword>
<feature type="domain" description="CDGP" evidence="2">
    <location>
        <begin position="42"/>
        <end position="129"/>
    </location>
</feature>
<keyword evidence="4" id="KW-1185">Reference proteome</keyword>
<accession>A0ABT3C9E5</accession>
<evidence type="ECO:0000313" key="4">
    <source>
        <dbReference type="Proteomes" id="UP001526201"/>
    </source>
</evidence>
<comment type="caution">
    <text evidence="3">The sequence shown here is derived from an EMBL/GenBank/DDBJ whole genome shotgun (WGS) entry which is preliminary data.</text>
</comment>
<keyword evidence="1" id="KW-1133">Transmembrane helix</keyword>
<proteinExistence type="predicted"/>